<evidence type="ECO:0000313" key="3">
    <source>
        <dbReference type="Proteomes" id="UP000823633"/>
    </source>
</evidence>
<dbReference type="EMBL" id="JADIMU010000010">
    <property type="protein sequence ID" value="MBO8442407.1"/>
    <property type="molecule type" value="Genomic_DNA"/>
</dbReference>
<dbReference type="PANTHER" id="PTHR11106">
    <property type="entry name" value="GANGLIOSIDE INDUCED DIFFERENTIATION ASSOCIATED PROTEIN 2-RELATED"/>
    <property type="match status" value="1"/>
</dbReference>
<proteinExistence type="predicted"/>
<reference evidence="2" key="2">
    <citation type="journal article" date="2021" name="PeerJ">
        <title>Extensive microbial diversity within the chicken gut microbiome revealed by metagenomics and culture.</title>
        <authorList>
            <person name="Gilroy R."/>
            <person name="Ravi A."/>
            <person name="Getino M."/>
            <person name="Pursley I."/>
            <person name="Horton D.L."/>
            <person name="Alikhan N.F."/>
            <person name="Baker D."/>
            <person name="Gharbi K."/>
            <person name="Hall N."/>
            <person name="Watson M."/>
            <person name="Adriaenssens E.M."/>
            <person name="Foster-Nyarko E."/>
            <person name="Jarju S."/>
            <person name="Secka A."/>
            <person name="Antonio M."/>
            <person name="Oren A."/>
            <person name="Chaudhuri R.R."/>
            <person name="La Ragione R."/>
            <person name="Hildebrand F."/>
            <person name="Pallen M.J."/>
        </authorList>
    </citation>
    <scope>NUCLEOTIDE SEQUENCE</scope>
    <source>
        <strain evidence="2">11167</strain>
    </source>
</reference>
<dbReference type="PANTHER" id="PTHR11106:SF27">
    <property type="entry name" value="MACRO DOMAIN-CONTAINING PROTEIN"/>
    <property type="match status" value="1"/>
</dbReference>
<gene>
    <name evidence="2" type="ORF">IAC42_01400</name>
</gene>
<sequence>MITVKVCDITRLEVDAIVNAANNSLLGGGGVDGAIHRAAGRGLLEECRTLGGCPTGEARITGAYKLPCRYVIHTVGPVWRGGGHGEDELLASCYRSSLALAEEHGLRSIAFPLISTGVYGFPRDRAARIALSVLSPSPLDITIVCYLKEERKEYDELLKGR</sequence>
<dbReference type="InterPro" id="IPR043472">
    <property type="entry name" value="Macro_dom-like"/>
</dbReference>
<dbReference type="Gene3D" id="3.40.220.10">
    <property type="entry name" value="Leucine Aminopeptidase, subunit E, domain 1"/>
    <property type="match status" value="1"/>
</dbReference>
<dbReference type="NCBIfam" id="NF001664">
    <property type="entry name" value="PRK00431.1-6"/>
    <property type="match status" value="1"/>
</dbReference>
<dbReference type="SMART" id="SM00506">
    <property type="entry name" value="A1pp"/>
    <property type="match status" value="1"/>
</dbReference>
<dbReference type="Proteomes" id="UP000823633">
    <property type="component" value="Unassembled WGS sequence"/>
</dbReference>
<evidence type="ECO:0000259" key="1">
    <source>
        <dbReference type="PROSITE" id="PS51154"/>
    </source>
</evidence>
<comment type="caution">
    <text evidence="2">The sequence shown here is derived from an EMBL/GenBank/DDBJ whole genome shotgun (WGS) entry which is preliminary data.</text>
</comment>
<dbReference type="Pfam" id="PF01661">
    <property type="entry name" value="Macro"/>
    <property type="match status" value="1"/>
</dbReference>
<dbReference type="CDD" id="cd02908">
    <property type="entry name" value="Macro_OAADPr_deacetylase"/>
    <property type="match status" value="1"/>
</dbReference>
<reference evidence="2" key="1">
    <citation type="submission" date="2020-10" db="EMBL/GenBank/DDBJ databases">
        <authorList>
            <person name="Gilroy R."/>
        </authorList>
    </citation>
    <scope>NUCLEOTIDE SEQUENCE</scope>
    <source>
        <strain evidence="2">11167</strain>
    </source>
</reference>
<evidence type="ECO:0000313" key="2">
    <source>
        <dbReference type="EMBL" id="MBO8442407.1"/>
    </source>
</evidence>
<dbReference type="AlphaFoldDB" id="A0A9D9E6N0"/>
<organism evidence="2 3">
    <name type="scientific">Candidatus Aphodenecus pullistercoris</name>
    <dbReference type="NCBI Taxonomy" id="2840669"/>
    <lineage>
        <taxon>Bacteria</taxon>
        <taxon>Pseudomonadati</taxon>
        <taxon>Spirochaetota</taxon>
        <taxon>Spirochaetia</taxon>
        <taxon>Spirochaetales</taxon>
        <taxon>Candidatus Aphodenecus</taxon>
    </lineage>
</organism>
<dbReference type="InterPro" id="IPR002589">
    <property type="entry name" value="Macro_dom"/>
</dbReference>
<dbReference type="SUPFAM" id="SSF52949">
    <property type="entry name" value="Macro domain-like"/>
    <property type="match status" value="1"/>
</dbReference>
<accession>A0A9D9E6N0</accession>
<dbReference type="PROSITE" id="PS51154">
    <property type="entry name" value="MACRO"/>
    <property type="match status" value="1"/>
</dbReference>
<protein>
    <submittedName>
        <fullName evidence="2">O-acetyl-ADP-ribose deacetylase</fullName>
    </submittedName>
</protein>
<dbReference type="GO" id="GO:0019213">
    <property type="term" value="F:deacetylase activity"/>
    <property type="evidence" value="ECO:0007669"/>
    <property type="project" value="TreeGrafter"/>
</dbReference>
<feature type="domain" description="Macro" evidence="1">
    <location>
        <begin position="1"/>
        <end position="161"/>
    </location>
</feature>
<name>A0A9D9E6N0_9SPIR</name>